<keyword evidence="2" id="KW-0456">Lyase</keyword>
<dbReference type="Proteomes" id="UP001164819">
    <property type="component" value="Chromosome"/>
</dbReference>
<dbReference type="SUPFAM" id="SSF51735">
    <property type="entry name" value="NAD(P)-binding Rossmann-fold domains"/>
    <property type="match status" value="1"/>
</dbReference>
<dbReference type="EMBL" id="CP098251">
    <property type="protein sequence ID" value="WAV90765.1"/>
    <property type="molecule type" value="Genomic_DNA"/>
</dbReference>
<evidence type="ECO:0000313" key="4">
    <source>
        <dbReference type="Proteomes" id="UP001164794"/>
    </source>
</evidence>
<keyword evidence="4" id="KW-1185">Reference proteome</keyword>
<dbReference type="EMBL" id="CP098248">
    <property type="protein sequence ID" value="WAV96513.1"/>
    <property type="molecule type" value="Genomic_DNA"/>
</dbReference>
<dbReference type="Proteomes" id="UP001164794">
    <property type="component" value="Chromosome"/>
</dbReference>
<evidence type="ECO:0000313" key="3">
    <source>
        <dbReference type="EMBL" id="WAV96513.1"/>
    </source>
</evidence>
<proteinExistence type="predicted"/>
<dbReference type="Pfam" id="PF16363">
    <property type="entry name" value="GDP_Man_Dehyd"/>
    <property type="match status" value="1"/>
</dbReference>
<dbReference type="RefSeq" id="WP_269263991.1">
    <property type="nucleotide sequence ID" value="NZ_CP098248.1"/>
</dbReference>
<dbReference type="PANTHER" id="PTHR43000">
    <property type="entry name" value="DTDP-D-GLUCOSE 4,6-DEHYDRATASE-RELATED"/>
    <property type="match status" value="1"/>
</dbReference>
<dbReference type="Gene3D" id="3.90.25.10">
    <property type="entry name" value="UDP-galactose 4-epimerase, domain 1"/>
    <property type="match status" value="1"/>
</dbReference>
<sequence length="315" mass="35222">MSHYLVTGVNGFVGQYFCRLLKNRETDLHIIGIDLDATTPCQDHGFEYRQVNLLTEPEAVLKVVVEFQPDYILNLAAVSSVSQSWKNPAACLAGNTGIYANLLEAVRQGCPDARILSVGSSEVYGDQPEGAMPLKETALLKPNNPYGISRVAQESLSRLYQESYGLQIMTTRSFNHIGPGQKEQFVIPSFVSQLVRIAESGKFGEITTGNIDLVRDFSDVRDVVDAYWRILKQGMSGEVYNVCSGKGIRLRDIICTVAEILEIKVITRTDETKIRPKDSKWIIGDNSRIKQSFGWEPEYALIQTLCDIISYRITE</sequence>
<dbReference type="InterPro" id="IPR016040">
    <property type="entry name" value="NAD(P)-bd_dom"/>
</dbReference>
<dbReference type="AlphaFoldDB" id="A0A9E9LLJ9"/>
<feature type="domain" description="NAD(P)-binding" evidence="1">
    <location>
        <begin position="5"/>
        <end position="304"/>
    </location>
</feature>
<dbReference type="EC" id="4.2.1.47" evidence="2"/>
<name>A0A9E9LLJ9_9BURK</name>
<accession>A0A9E9LLJ9</accession>
<organism evidence="2">
    <name type="scientific">Oxalobacter aliiformigenes</name>
    <dbReference type="NCBI Taxonomy" id="2946593"/>
    <lineage>
        <taxon>Bacteria</taxon>
        <taxon>Pseudomonadati</taxon>
        <taxon>Pseudomonadota</taxon>
        <taxon>Betaproteobacteria</taxon>
        <taxon>Burkholderiales</taxon>
        <taxon>Oxalobacteraceae</taxon>
        <taxon>Oxalobacter</taxon>
    </lineage>
</organism>
<evidence type="ECO:0000259" key="1">
    <source>
        <dbReference type="Pfam" id="PF16363"/>
    </source>
</evidence>
<dbReference type="Gene3D" id="3.40.50.720">
    <property type="entry name" value="NAD(P)-binding Rossmann-like Domain"/>
    <property type="match status" value="1"/>
</dbReference>
<evidence type="ECO:0000313" key="2">
    <source>
        <dbReference type="EMBL" id="WAV90765.1"/>
    </source>
</evidence>
<gene>
    <name evidence="3" type="ORF">NB645_06655</name>
    <name evidence="2" type="ORF">NB646_07910</name>
</gene>
<dbReference type="GO" id="GO:0008446">
    <property type="term" value="F:GDP-mannose 4,6-dehydratase activity"/>
    <property type="evidence" value="ECO:0007669"/>
    <property type="project" value="UniProtKB-EC"/>
</dbReference>
<dbReference type="InterPro" id="IPR036291">
    <property type="entry name" value="NAD(P)-bd_dom_sf"/>
</dbReference>
<reference evidence="2" key="2">
    <citation type="journal article" date="2022" name="Front. Microbiol.">
        <title>New perspectives on an old grouping: The genomic and phenotypic variability of Oxalobacter formigenes and the implications for calcium oxalate stone prevention.</title>
        <authorList>
            <person name="Chmiel J.A."/>
            <person name="Carr C."/>
            <person name="Stuivenberg G.A."/>
            <person name="Venema R."/>
            <person name="Chanyi R.M."/>
            <person name="Al K.F."/>
            <person name="Giguere D."/>
            <person name="Say H."/>
            <person name="Akouris P.P."/>
            <person name="Dominguez Romero S.A."/>
            <person name="Kwong A."/>
            <person name="Tai V."/>
            <person name="Koval S.F."/>
            <person name="Razvi H."/>
            <person name="Bjazevic J."/>
            <person name="Burton J.P."/>
        </authorList>
    </citation>
    <scope>NUCLEOTIDE SEQUENCE</scope>
    <source>
        <strain evidence="2">OxK</strain>
    </source>
</reference>
<reference evidence="3" key="1">
    <citation type="journal article" date="2022" name="Front. Microbiol.">
        <title>New perspectives on an old grouping: The genomic and phenotypic variability of Oxalobacter formigenes and the implications for calcium oxalate stone prevention.</title>
        <authorList>
            <person name="Chmiel J.A."/>
            <person name="Carr C."/>
            <person name="Stuivenberg G.A."/>
            <person name="Venema R."/>
            <person name="Chanyi R.M."/>
            <person name="Al K.F."/>
            <person name="Giguere D."/>
            <person name="Say H."/>
            <person name="Akouris P.P."/>
            <person name="Dominguez Romero S.A."/>
            <person name="Kwong A."/>
            <person name="Tai V."/>
            <person name="Koval S.F."/>
            <person name="Razvi H."/>
            <person name="Bjazevic J."/>
            <person name="Burton J.P."/>
        </authorList>
    </citation>
    <scope>NUCLEOTIDE SEQUENCE</scope>
    <source>
        <strain evidence="3">HOxNP-1</strain>
    </source>
</reference>
<protein>
    <submittedName>
        <fullName evidence="2">GDP-mannose 4,6-dehydratase</fullName>
        <ecNumber evidence="2">4.2.1.47</ecNumber>
    </submittedName>
</protein>